<evidence type="ECO:0000256" key="4">
    <source>
        <dbReference type="ARBA" id="ARBA00022840"/>
    </source>
</evidence>
<sequence length="1261" mass="141703">MSEFDGGKVSMARLRDNDEFFPPDPSSDTKIRGQEDRETHLPDASSDRIAPPWKPGDQVGHFMLHNLLGKGSSGYVYRARDESTGRLCALKLLLPAKCENLVRNKLGFRRMIPLRHPGLIHLDRIHYLDDYIAFSMEEVKGKTFSLGVWDFCKQDPDGAYQQLLTLIRQYASALALMHSRGLVHRDVKPQNLMIDHKGHGRLIDYGLVGTIDFDSDPNGYRDYLVGPPHFFAPESLWDQYYLPASDIFSLGLVLLDALRILDRAVDHVHLSINRSQDNRRDDEEMINEAVEDLSSDVPTVLREACAEMLQSDPVDRPTASALSRLGSGESPCFLWVDNPILGRDVEIEQACDWIDDVFGGEVGRLHIEGPSGIGKSRFVDELAQYVHLKRWGQLFRAKCRSGEDLPMLAFDEICDAIATRYMKNDRDIMELDPASVEFLHEAFPVLKSVVKASTSIDLDRKTFKRLDAMEAGIRLSEALRLVGPLILIIDDVQWADRDSVNMLDRLQAVSGGMLGIITVSRPGGDQQASPPDLKIQLDRLSDSASQELIIGAARRWSARLNFSAVEELVQAAQGNPLRLIDFIEELRPGGVLHHTVSGEETDSGTRVVTRTGQLWQMRVARLSDEAKTALSYIVTAGHLVSAEQLSELTGLGESIDAVLSELVQQRLVRDEVTGGECISIFHDSIAENLATTLSDSQKRDCHAAWARLLSRLDSGGKLAARIARHFFDADEPNRAVSYAILAAENADRYHAKTEAARWHAKVIDHVSGPERIEHIRVTAETFVEADRPVDAAQYFQLLASELSDEESVTYQLKATTLLIRCGYFNEARGQLQRLTRLLRLPSTKPRWLSKINLLRLTAKCVYSNLRFTGTPGDASTDKCTVRERQRLELCLSVARPLSMYDNLHAAELNVTATNLAARYGNEIDRILVEVGAAVFGSYNHGSKRIRSELALQDLLPRAIATGNPKAIGDVWAGITFSQALAMRWSSVPASFDACVHHYSASNEVLTLEVCHLRSASLMAHWHIGRWAAMMRTCDQMLEDFKLRNDQFQWIVVSSGFGASTWLMRDRVTDSERVREKNAESLTACDGAQLFNFLEWTAYVQLDLYKGHFEQAWQRIQQLRSSRIKLSALMLQSNRVILEQFVALTALHQLKKDPAGGWGKFVETAIRRLHREHGAFAKTVAYFYEGLLLYLTATSTSDFADARKQLVIAWEMSKEQRLRPYQLAAEDMIATIDHGESEGRLIARMERHGIVDAERFLRLYTI</sequence>
<dbReference type="PROSITE" id="PS00108">
    <property type="entry name" value="PROTEIN_KINASE_ST"/>
    <property type="match status" value="1"/>
</dbReference>
<keyword evidence="1" id="KW-0808">Transferase</keyword>
<dbReference type="PANTHER" id="PTHR43289:SF34">
    <property type="entry name" value="SERINE_THREONINE-PROTEIN KINASE YBDM-RELATED"/>
    <property type="match status" value="1"/>
</dbReference>
<evidence type="ECO:0000256" key="5">
    <source>
        <dbReference type="PROSITE-ProRule" id="PRU10141"/>
    </source>
</evidence>
<dbReference type="PROSITE" id="PS50011">
    <property type="entry name" value="PROTEIN_KINASE_DOM"/>
    <property type="match status" value="1"/>
</dbReference>
<dbReference type="PANTHER" id="PTHR43289">
    <property type="entry name" value="MITOGEN-ACTIVATED PROTEIN KINASE KINASE KINASE 20-RELATED"/>
    <property type="match status" value="1"/>
</dbReference>
<keyword evidence="3 8" id="KW-0418">Kinase</keyword>
<dbReference type="GO" id="GO:0016301">
    <property type="term" value="F:kinase activity"/>
    <property type="evidence" value="ECO:0007669"/>
    <property type="project" value="UniProtKB-KW"/>
</dbReference>
<evidence type="ECO:0000256" key="1">
    <source>
        <dbReference type="ARBA" id="ARBA00022679"/>
    </source>
</evidence>
<dbReference type="Pfam" id="PF13191">
    <property type="entry name" value="AAA_16"/>
    <property type="match status" value="1"/>
</dbReference>
<dbReference type="CDD" id="cd14014">
    <property type="entry name" value="STKc_PknB_like"/>
    <property type="match status" value="1"/>
</dbReference>
<dbReference type="EMBL" id="BAABRO010000004">
    <property type="protein sequence ID" value="GAA5506839.1"/>
    <property type="molecule type" value="Genomic_DNA"/>
</dbReference>
<reference evidence="8 9" key="1">
    <citation type="submission" date="2024-02" db="EMBL/GenBank/DDBJ databases">
        <title>Rhodopirellula caenicola NBRC 110016.</title>
        <authorList>
            <person name="Ichikawa N."/>
            <person name="Katano-Makiyama Y."/>
            <person name="Hidaka K."/>
        </authorList>
    </citation>
    <scope>NUCLEOTIDE SEQUENCE [LARGE SCALE GENOMIC DNA]</scope>
    <source>
        <strain evidence="8 9">NBRC 110016</strain>
    </source>
</reference>
<dbReference type="InterPro" id="IPR000719">
    <property type="entry name" value="Prot_kinase_dom"/>
</dbReference>
<accession>A0ABP9VNS4</accession>
<dbReference type="InterPro" id="IPR017441">
    <property type="entry name" value="Protein_kinase_ATP_BS"/>
</dbReference>
<dbReference type="SMART" id="SM00220">
    <property type="entry name" value="S_TKc"/>
    <property type="match status" value="1"/>
</dbReference>
<keyword evidence="4 5" id="KW-0067">ATP-binding</keyword>
<comment type="caution">
    <text evidence="8">The sequence shown here is derived from an EMBL/GenBank/DDBJ whole genome shotgun (WGS) entry which is preliminary data.</text>
</comment>
<feature type="compositionally biased region" description="Basic and acidic residues" evidence="6">
    <location>
        <begin position="27"/>
        <end position="41"/>
    </location>
</feature>
<name>A0ABP9VNS4_9BACT</name>
<dbReference type="InterPro" id="IPR027417">
    <property type="entry name" value="P-loop_NTPase"/>
</dbReference>
<dbReference type="InterPro" id="IPR041664">
    <property type="entry name" value="AAA_16"/>
</dbReference>
<dbReference type="Proteomes" id="UP001416858">
    <property type="component" value="Unassembled WGS sequence"/>
</dbReference>
<evidence type="ECO:0000256" key="6">
    <source>
        <dbReference type="SAM" id="MobiDB-lite"/>
    </source>
</evidence>
<dbReference type="SUPFAM" id="SSF52540">
    <property type="entry name" value="P-loop containing nucleoside triphosphate hydrolases"/>
    <property type="match status" value="1"/>
</dbReference>
<evidence type="ECO:0000313" key="9">
    <source>
        <dbReference type="Proteomes" id="UP001416858"/>
    </source>
</evidence>
<feature type="binding site" evidence="5">
    <location>
        <position position="97"/>
    </location>
    <ligand>
        <name>ATP</name>
        <dbReference type="ChEBI" id="CHEBI:30616"/>
    </ligand>
</feature>
<keyword evidence="9" id="KW-1185">Reference proteome</keyword>
<proteinExistence type="predicted"/>
<evidence type="ECO:0000256" key="3">
    <source>
        <dbReference type="ARBA" id="ARBA00022777"/>
    </source>
</evidence>
<feature type="region of interest" description="Disordered" evidence="6">
    <location>
        <begin position="1"/>
        <end position="52"/>
    </location>
</feature>
<dbReference type="SUPFAM" id="SSF56112">
    <property type="entry name" value="Protein kinase-like (PK-like)"/>
    <property type="match status" value="1"/>
</dbReference>
<dbReference type="InterPro" id="IPR008271">
    <property type="entry name" value="Ser/Thr_kinase_AS"/>
</dbReference>
<gene>
    <name evidence="8" type="primary">pknD_21</name>
    <name evidence="8" type="ORF">Rcae01_02292</name>
</gene>
<dbReference type="InterPro" id="IPR011009">
    <property type="entry name" value="Kinase-like_dom_sf"/>
</dbReference>
<feature type="domain" description="Protein kinase" evidence="7">
    <location>
        <begin position="62"/>
        <end position="333"/>
    </location>
</feature>
<evidence type="ECO:0000313" key="8">
    <source>
        <dbReference type="EMBL" id="GAA5506839.1"/>
    </source>
</evidence>
<dbReference type="Gene3D" id="1.10.510.10">
    <property type="entry name" value="Transferase(Phosphotransferase) domain 1"/>
    <property type="match status" value="1"/>
</dbReference>
<evidence type="ECO:0000256" key="2">
    <source>
        <dbReference type="ARBA" id="ARBA00022741"/>
    </source>
</evidence>
<evidence type="ECO:0000259" key="7">
    <source>
        <dbReference type="PROSITE" id="PS50011"/>
    </source>
</evidence>
<keyword evidence="2 5" id="KW-0547">Nucleotide-binding</keyword>
<protein>
    <submittedName>
        <fullName evidence="8">Serine/threonine-protein kinase PknD</fullName>
    </submittedName>
</protein>
<dbReference type="PROSITE" id="PS00107">
    <property type="entry name" value="PROTEIN_KINASE_ATP"/>
    <property type="match status" value="1"/>
</dbReference>
<dbReference type="Pfam" id="PF00069">
    <property type="entry name" value="Pkinase"/>
    <property type="match status" value="1"/>
</dbReference>
<organism evidence="8 9">
    <name type="scientific">Novipirellula caenicola</name>
    <dbReference type="NCBI Taxonomy" id="1536901"/>
    <lineage>
        <taxon>Bacteria</taxon>
        <taxon>Pseudomonadati</taxon>
        <taxon>Planctomycetota</taxon>
        <taxon>Planctomycetia</taxon>
        <taxon>Pirellulales</taxon>
        <taxon>Pirellulaceae</taxon>
        <taxon>Novipirellula</taxon>
    </lineage>
</organism>